<evidence type="ECO:0000259" key="1">
    <source>
        <dbReference type="Pfam" id="PF00685"/>
    </source>
</evidence>
<sequence>MERIAAFLDIEVPEAELPGLLENLSLAAMRDEAARDRPQMAQIWTEGVRTFFFKGTNGRWKDVLSADELSLYEETAARELTPECRSWLEGEGMKFC</sequence>
<dbReference type="SUPFAM" id="SSF52540">
    <property type="entry name" value="P-loop containing nucleoside triphosphate hydrolases"/>
    <property type="match status" value="1"/>
</dbReference>
<name>A0A6J4KSY9_9CHLR</name>
<dbReference type="InterPro" id="IPR027417">
    <property type="entry name" value="P-loop_NTPase"/>
</dbReference>
<feature type="domain" description="Sulfotransferase" evidence="1">
    <location>
        <begin position="1"/>
        <end position="73"/>
    </location>
</feature>
<evidence type="ECO:0000313" key="2">
    <source>
        <dbReference type="EMBL" id="CAA9313382.1"/>
    </source>
</evidence>
<dbReference type="InterPro" id="IPR000863">
    <property type="entry name" value="Sulfotransferase_dom"/>
</dbReference>
<gene>
    <name evidence="2" type="ORF">AVDCRST_MAG93-5366</name>
</gene>
<dbReference type="GO" id="GO:0008146">
    <property type="term" value="F:sulfotransferase activity"/>
    <property type="evidence" value="ECO:0007669"/>
    <property type="project" value="InterPro"/>
</dbReference>
<protein>
    <recommendedName>
        <fullName evidence="1">Sulfotransferase domain-containing protein</fullName>
    </recommendedName>
</protein>
<reference evidence="2" key="1">
    <citation type="submission" date="2020-02" db="EMBL/GenBank/DDBJ databases">
        <authorList>
            <person name="Meier V. D."/>
        </authorList>
    </citation>
    <scope>NUCLEOTIDE SEQUENCE</scope>
    <source>
        <strain evidence="2">AVDCRST_MAG93</strain>
    </source>
</reference>
<dbReference type="AlphaFoldDB" id="A0A6J4KSY9"/>
<organism evidence="2">
    <name type="scientific">uncultured Chloroflexia bacterium</name>
    <dbReference type="NCBI Taxonomy" id="1672391"/>
    <lineage>
        <taxon>Bacteria</taxon>
        <taxon>Bacillati</taxon>
        <taxon>Chloroflexota</taxon>
        <taxon>Chloroflexia</taxon>
        <taxon>environmental samples</taxon>
    </lineage>
</organism>
<accession>A0A6J4KSY9</accession>
<dbReference type="Gene3D" id="3.40.50.300">
    <property type="entry name" value="P-loop containing nucleotide triphosphate hydrolases"/>
    <property type="match status" value="1"/>
</dbReference>
<proteinExistence type="predicted"/>
<dbReference type="EMBL" id="CADCTR010001809">
    <property type="protein sequence ID" value="CAA9313382.1"/>
    <property type="molecule type" value="Genomic_DNA"/>
</dbReference>
<dbReference type="Pfam" id="PF00685">
    <property type="entry name" value="Sulfotransfer_1"/>
    <property type="match status" value="1"/>
</dbReference>